<organism evidence="2 3">
    <name type="scientific">Rheinheimera lutimaris</name>
    <dbReference type="NCBI Taxonomy" id="2740584"/>
    <lineage>
        <taxon>Bacteria</taxon>
        <taxon>Pseudomonadati</taxon>
        <taxon>Pseudomonadota</taxon>
        <taxon>Gammaproteobacteria</taxon>
        <taxon>Chromatiales</taxon>
        <taxon>Chromatiaceae</taxon>
        <taxon>Rheinheimera</taxon>
    </lineage>
</organism>
<sequence length="251" mass="29196">MFYQFFIDANEKDNKVSARGLMVIFVLGVVPIILGIDLNEIQFELSWLKQFEITHKERFSLIYAALIFYSLYRFQLVNKETKKTSQLKSLGWFITNKYVGHLFVKRFIFRADQFNGVYVDKRSEDLKVVVNANYDSYEPHMKADTFSLLHNNYGELCAQVRRSEDVSLKSLGISELWDIQLDPDCYPFDGQQVVSDLAVIKSFKLRVLLGLAEFVFSFKSMTKDVSSLDYYLPIYCNTGLALYLIIHYLAI</sequence>
<reference evidence="2 3" key="1">
    <citation type="submission" date="2020-06" db="EMBL/GenBank/DDBJ databases">
        <title>Rheinheimera sp. nov., a marine bacterium isolated from coastal.</title>
        <authorList>
            <person name="Yu Q."/>
            <person name="Qi Y."/>
            <person name="Pu J."/>
        </authorList>
    </citation>
    <scope>NUCLEOTIDE SEQUENCE [LARGE SCALE GENOMIC DNA]</scope>
    <source>
        <strain evidence="2 3">YQF-2</strain>
    </source>
</reference>
<comment type="caution">
    <text evidence="2">The sequence shown here is derived from an EMBL/GenBank/DDBJ whole genome shotgun (WGS) entry which is preliminary data.</text>
</comment>
<keyword evidence="1" id="KW-0812">Transmembrane</keyword>
<dbReference type="RefSeq" id="WP_173501268.1">
    <property type="nucleotide sequence ID" value="NZ_JABSOD010000009.1"/>
</dbReference>
<feature type="transmembrane region" description="Helical" evidence="1">
    <location>
        <begin position="20"/>
        <end position="38"/>
    </location>
</feature>
<gene>
    <name evidence="2" type="ORF">HRH59_10705</name>
</gene>
<feature type="transmembrane region" description="Helical" evidence="1">
    <location>
        <begin position="230"/>
        <end position="250"/>
    </location>
</feature>
<proteinExistence type="predicted"/>
<protein>
    <submittedName>
        <fullName evidence="2">Uncharacterized protein</fullName>
    </submittedName>
</protein>
<dbReference type="AlphaFoldDB" id="A0A7Y5EIQ3"/>
<dbReference type="EMBL" id="JABSOD010000009">
    <property type="protein sequence ID" value="NRQ43022.1"/>
    <property type="molecule type" value="Genomic_DNA"/>
</dbReference>
<accession>A0A7Y5EIQ3</accession>
<evidence type="ECO:0000313" key="2">
    <source>
        <dbReference type="EMBL" id="NRQ43022.1"/>
    </source>
</evidence>
<keyword evidence="1" id="KW-1133">Transmembrane helix</keyword>
<name>A0A7Y5EIQ3_9GAMM</name>
<dbReference type="Proteomes" id="UP000523161">
    <property type="component" value="Unassembled WGS sequence"/>
</dbReference>
<keyword evidence="3" id="KW-1185">Reference proteome</keyword>
<keyword evidence="1" id="KW-0472">Membrane</keyword>
<evidence type="ECO:0000256" key="1">
    <source>
        <dbReference type="SAM" id="Phobius"/>
    </source>
</evidence>
<evidence type="ECO:0000313" key="3">
    <source>
        <dbReference type="Proteomes" id="UP000523161"/>
    </source>
</evidence>
<feature type="transmembrane region" description="Helical" evidence="1">
    <location>
        <begin position="58"/>
        <end position="74"/>
    </location>
</feature>